<comment type="caution">
    <text evidence="11">Lacks conserved residue(s) required for the propagation of feature annotation.</text>
</comment>
<keyword evidence="4 11" id="KW-0479">Metal-binding</keyword>
<evidence type="ECO:0000256" key="6">
    <source>
        <dbReference type="ARBA" id="ARBA00022833"/>
    </source>
</evidence>
<dbReference type="EMBL" id="LIAE01008909">
    <property type="protein sequence ID" value="PAV71864.1"/>
    <property type="molecule type" value="Genomic_DNA"/>
</dbReference>
<reference evidence="15 16" key="1">
    <citation type="journal article" date="2017" name="Curr. Biol.">
        <title>Genome architecture and evolution of a unichromosomal asexual nematode.</title>
        <authorList>
            <person name="Fradin H."/>
            <person name="Zegar C."/>
            <person name="Gutwein M."/>
            <person name="Lucas J."/>
            <person name="Kovtun M."/>
            <person name="Corcoran D."/>
            <person name="Baugh L.R."/>
            <person name="Kiontke K."/>
            <person name="Gunsalus K."/>
            <person name="Fitch D.H."/>
            <person name="Piano F."/>
        </authorList>
    </citation>
    <scope>NUCLEOTIDE SEQUENCE [LARGE SCALE GENOMIC DNA]</scope>
    <source>
        <strain evidence="15">PF1309</strain>
    </source>
</reference>
<evidence type="ECO:0000313" key="16">
    <source>
        <dbReference type="Proteomes" id="UP000218231"/>
    </source>
</evidence>
<feature type="region of interest" description="Disordered" evidence="13">
    <location>
        <begin position="23"/>
        <end position="62"/>
    </location>
</feature>
<dbReference type="InterPro" id="IPR024079">
    <property type="entry name" value="MetalloPept_cat_dom_sf"/>
</dbReference>
<dbReference type="PIRSF" id="PIRSF036365">
    <property type="entry name" value="Astacin_nematoda"/>
    <property type="match status" value="1"/>
</dbReference>
<feature type="signal peptide" evidence="10 12">
    <location>
        <begin position="1"/>
        <end position="20"/>
    </location>
</feature>
<feature type="compositionally biased region" description="Basic and acidic residues" evidence="13">
    <location>
        <begin position="23"/>
        <end position="34"/>
    </location>
</feature>
<keyword evidence="5 10" id="KW-0732">Signal</keyword>
<dbReference type="InterPro" id="IPR001506">
    <property type="entry name" value="Peptidase_M12A"/>
</dbReference>
<dbReference type="GO" id="GO:0008270">
    <property type="term" value="F:zinc ion binding"/>
    <property type="evidence" value="ECO:0007669"/>
    <property type="project" value="UniProtKB-UniRule"/>
</dbReference>
<dbReference type="PROSITE" id="PS00022">
    <property type="entry name" value="EGF_1"/>
    <property type="match status" value="1"/>
</dbReference>
<accession>A0A2A2KD14</accession>
<evidence type="ECO:0000256" key="7">
    <source>
        <dbReference type="ARBA" id="ARBA00023049"/>
    </source>
</evidence>
<name>A0A2A2KD14_9BILA</name>
<evidence type="ECO:0000256" key="5">
    <source>
        <dbReference type="ARBA" id="ARBA00022729"/>
    </source>
</evidence>
<keyword evidence="3" id="KW-0245">EGF-like domain</keyword>
<dbReference type="InterPro" id="IPR000742">
    <property type="entry name" value="EGF"/>
</dbReference>
<dbReference type="InterPro" id="IPR006026">
    <property type="entry name" value="Peptidase_Metallo"/>
</dbReference>
<feature type="binding site" evidence="11">
    <location>
        <position position="255"/>
    </location>
    <ligand>
        <name>Zn(2+)</name>
        <dbReference type="ChEBI" id="CHEBI:29105"/>
        <note>catalytic</note>
    </ligand>
</feature>
<dbReference type="InterPro" id="IPR034035">
    <property type="entry name" value="Astacin-like_dom"/>
</dbReference>
<protein>
    <recommendedName>
        <fullName evidence="10">Zinc metalloproteinase</fullName>
    </recommendedName>
</protein>
<keyword evidence="6 11" id="KW-0862">Zinc</keyword>
<organism evidence="15 16">
    <name type="scientific">Diploscapter pachys</name>
    <dbReference type="NCBI Taxonomy" id="2018661"/>
    <lineage>
        <taxon>Eukaryota</taxon>
        <taxon>Metazoa</taxon>
        <taxon>Ecdysozoa</taxon>
        <taxon>Nematoda</taxon>
        <taxon>Chromadorea</taxon>
        <taxon>Rhabditida</taxon>
        <taxon>Rhabditina</taxon>
        <taxon>Rhabditomorpha</taxon>
        <taxon>Rhabditoidea</taxon>
        <taxon>Rhabditidae</taxon>
        <taxon>Diploscapter</taxon>
    </lineage>
</organism>
<sequence>MRTLTLIALAALLAVVVARAGPGRDKAAGRKRVDPNAMTDAEGEEFEKKNGFNPRKNQARMKKLRAKQAARARKQNNNNKEAAARREKFNKEIGEVRQEKLLTKEGEEDVADLSNINEDAGVSDLLVEGDMQLTDEQFADYEKETEESDGAREKRQVTRIYNKWTSNTVYYTYDTSIDATKKAAIVAGINYLAARTCLIFFESATATNRLRFINGAGCYSNIGMIGGVQDVSIGNGCEVIGTVVHEIMHALGVFHIQSRYDRDSYVALDMTYVPADKQYNFDKYTSTQTVNYTPYEYGSAMHYSIGAFTSQSGKISMWPKDQDYAFTMGTSIVSFYDIKLINTHYACTCASGATCVNGGERNPKNCAQCLCPMGYGGTTCSTRPAGCGSALTATTAWQTTLIQVGVDSQTVRNDFALCTSWVSAPAGKTLQFNVTAYSNTQCQYGCPYNGLEIKNKADLKAASPRHCCSATFNKVISSTNNPTPLIAYNRYYITQFLVAYRYV</sequence>
<dbReference type="CDD" id="cd04280">
    <property type="entry name" value="ZnMc_astacin_like"/>
    <property type="match status" value="1"/>
</dbReference>
<evidence type="ECO:0000256" key="13">
    <source>
        <dbReference type="SAM" id="MobiDB-lite"/>
    </source>
</evidence>
<comment type="cofactor">
    <cofactor evidence="11 12">
        <name>Zn(2+)</name>
        <dbReference type="ChEBI" id="CHEBI:29105"/>
    </cofactor>
    <text evidence="11 12">Binds 1 zinc ion per subunit.</text>
</comment>
<evidence type="ECO:0000256" key="12">
    <source>
        <dbReference type="RuleBase" id="RU361183"/>
    </source>
</evidence>
<evidence type="ECO:0000256" key="9">
    <source>
        <dbReference type="ARBA" id="ARBA00023180"/>
    </source>
</evidence>
<dbReference type="Proteomes" id="UP000218231">
    <property type="component" value="Unassembled WGS sequence"/>
</dbReference>
<feature type="active site" evidence="11">
    <location>
        <position position="246"/>
    </location>
</feature>
<feature type="binding site" evidence="11">
    <location>
        <position position="249"/>
    </location>
    <ligand>
        <name>Zn(2+)</name>
        <dbReference type="ChEBI" id="CHEBI:29105"/>
        <note>catalytic</note>
    </ligand>
</feature>
<dbReference type="AlphaFoldDB" id="A0A2A2KD14"/>
<evidence type="ECO:0000313" key="15">
    <source>
        <dbReference type="EMBL" id="PAV71864.1"/>
    </source>
</evidence>
<gene>
    <name evidence="15" type="ORF">WR25_12483</name>
</gene>
<dbReference type="InterPro" id="IPR035914">
    <property type="entry name" value="Sperma_CUB_dom_sf"/>
</dbReference>
<dbReference type="Gene3D" id="3.40.390.10">
    <property type="entry name" value="Collagenase (Catalytic Domain)"/>
    <property type="match status" value="1"/>
</dbReference>
<evidence type="ECO:0000259" key="14">
    <source>
        <dbReference type="PROSITE" id="PS51864"/>
    </source>
</evidence>
<dbReference type="PROSITE" id="PS01186">
    <property type="entry name" value="EGF_2"/>
    <property type="match status" value="1"/>
</dbReference>
<comment type="subcellular location">
    <subcellularLocation>
        <location evidence="1 10">Secreted</location>
    </subcellularLocation>
</comment>
<keyword evidence="7 11" id="KW-0482">Metalloprotease</keyword>
<dbReference type="InterPro" id="IPR017050">
    <property type="entry name" value="Metallopeptidase_nem"/>
</dbReference>
<dbReference type="GO" id="GO:0005576">
    <property type="term" value="C:extracellular region"/>
    <property type="evidence" value="ECO:0007669"/>
    <property type="project" value="UniProtKB-SubCell"/>
</dbReference>
<keyword evidence="9" id="KW-0325">Glycoprotein</keyword>
<keyword evidence="16" id="KW-1185">Reference proteome</keyword>
<dbReference type="SUPFAM" id="SSF55486">
    <property type="entry name" value="Metalloproteases ('zincins'), catalytic domain"/>
    <property type="match status" value="1"/>
</dbReference>
<dbReference type="SUPFAM" id="SSF49854">
    <property type="entry name" value="Spermadhesin, CUB domain"/>
    <property type="match status" value="1"/>
</dbReference>
<dbReference type="PANTHER" id="PTHR10127:SF831">
    <property type="entry name" value="ZINC METALLOPROTEINASE NAS-37"/>
    <property type="match status" value="1"/>
</dbReference>
<feature type="binding site" evidence="11">
    <location>
        <position position="245"/>
    </location>
    <ligand>
        <name>Zn(2+)</name>
        <dbReference type="ChEBI" id="CHEBI:29105"/>
        <note>catalytic</note>
    </ligand>
</feature>
<evidence type="ECO:0000256" key="10">
    <source>
        <dbReference type="PIRNR" id="PIRNR036365"/>
    </source>
</evidence>
<dbReference type="STRING" id="2018661.A0A2A2KD14"/>
<keyword evidence="8" id="KW-1015">Disulfide bond</keyword>
<dbReference type="GO" id="GO:0018996">
    <property type="term" value="P:molting cycle, collagen and cuticulin-based cuticle"/>
    <property type="evidence" value="ECO:0007669"/>
    <property type="project" value="InterPro"/>
</dbReference>
<evidence type="ECO:0000256" key="8">
    <source>
        <dbReference type="ARBA" id="ARBA00023157"/>
    </source>
</evidence>
<evidence type="ECO:0000256" key="4">
    <source>
        <dbReference type="ARBA" id="ARBA00022723"/>
    </source>
</evidence>
<dbReference type="Pfam" id="PF01400">
    <property type="entry name" value="Astacin"/>
    <property type="match status" value="1"/>
</dbReference>
<evidence type="ECO:0000256" key="3">
    <source>
        <dbReference type="ARBA" id="ARBA00022536"/>
    </source>
</evidence>
<keyword evidence="11 12" id="KW-0378">Hydrolase</keyword>
<dbReference type="PRINTS" id="PR00480">
    <property type="entry name" value="ASTACIN"/>
</dbReference>
<comment type="caution">
    <text evidence="15">The sequence shown here is derived from an EMBL/GenBank/DDBJ whole genome shotgun (WGS) entry which is preliminary data.</text>
</comment>
<dbReference type="GO" id="GO:0006508">
    <property type="term" value="P:proteolysis"/>
    <property type="evidence" value="ECO:0007669"/>
    <property type="project" value="UniProtKB-KW"/>
</dbReference>
<keyword evidence="11 12" id="KW-0645">Protease</keyword>
<feature type="region of interest" description="Disordered" evidence="13">
    <location>
        <begin position="69"/>
        <end position="88"/>
    </location>
</feature>
<proteinExistence type="predicted"/>
<evidence type="ECO:0000256" key="11">
    <source>
        <dbReference type="PROSITE-ProRule" id="PRU01211"/>
    </source>
</evidence>
<keyword evidence="2 10" id="KW-0964">Secreted</keyword>
<dbReference type="OrthoDB" id="5785852at2759"/>
<evidence type="ECO:0000256" key="2">
    <source>
        <dbReference type="ARBA" id="ARBA00022525"/>
    </source>
</evidence>
<feature type="domain" description="Peptidase M12A" evidence="14">
    <location>
        <begin position="155"/>
        <end position="348"/>
    </location>
</feature>
<dbReference type="PANTHER" id="PTHR10127">
    <property type="entry name" value="DISCOIDIN, CUB, EGF, LAMININ , AND ZINC METALLOPROTEASE DOMAIN CONTAINING"/>
    <property type="match status" value="1"/>
</dbReference>
<dbReference type="SMART" id="SM00235">
    <property type="entry name" value="ZnMc"/>
    <property type="match status" value="1"/>
</dbReference>
<dbReference type="PROSITE" id="PS51864">
    <property type="entry name" value="ASTACIN"/>
    <property type="match status" value="1"/>
</dbReference>
<evidence type="ECO:0000256" key="1">
    <source>
        <dbReference type="ARBA" id="ARBA00004613"/>
    </source>
</evidence>
<dbReference type="GO" id="GO:0004222">
    <property type="term" value="F:metalloendopeptidase activity"/>
    <property type="evidence" value="ECO:0007669"/>
    <property type="project" value="UniProtKB-UniRule"/>
</dbReference>
<feature type="chain" id="PRO_5011831499" description="Zinc metalloproteinase" evidence="10 12">
    <location>
        <begin position="21"/>
        <end position="503"/>
    </location>
</feature>